<name>A0A2S8GSL2_9BACT</name>
<feature type="transmembrane region" description="Helical" evidence="1">
    <location>
        <begin position="62"/>
        <end position="80"/>
    </location>
</feature>
<gene>
    <name evidence="2" type="ORF">C5Y93_05045</name>
</gene>
<comment type="caution">
    <text evidence="2">The sequence shown here is derived from an EMBL/GenBank/DDBJ whole genome shotgun (WGS) entry which is preliminary data.</text>
</comment>
<keyword evidence="1" id="KW-1133">Transmembrane helix</keyword>
<evidence type="ECO:0000313" key="2">
    <source>
        <dbReference type="EMBL" id="PQO47413.1"/>
    </source>
</evidence>
<keyword evidence="1" id="KW-0812">Transmembrane</keyword>
<organism evidence="2 3">
    <name type="scientific">Blastopirellula marina</name>
    <dbReference type="NCBI Taxonomy" id="124"/>
    <lineage>
        <taxon>Bacteria</taxon>
        <taxon>Pseudomonadati</taxon>
        <taxon>Planctomycetota</taxon>
        <taxon>Planctomycetia</taxon>
        <taxon>Pirellulales</taxon>
        <taxon>Pirellulaceae</taxon>
        <taxon>Blastopirellula</taxon>
    </lineage>
</organism>
<accession>A0A2S8GSL2</accession>
<evidence type="ECO:0000256" key="1">
    <source>
        <dbReference type="SAM" id="Phobius"/>
    </source>
</evidence>
<evidence type="ECO:0000313" key="3">
    <source>
        <dbReference type="Proteomes" id="UP000237819"/>
    </source>
</evidence>
<reference evidence="2 3" key="1">
    <citation type="submission" date="2018-02" db="EMBL/GenBank/DDBJ databases">
        <title>Comparative genomes isolates from brazilian mangrove.</title>
        <authorList>
            <person name="Araujo J.E."/>
            <person name="Taketani R.G."/>
            <person name="Silva M.C.P."/>
            <person name="Loureco M.V."/>
            <person name="Andreote F.D."/>
        </authorList>
    </citation>
    <scope>NUCLEOTIDE SEQUENCE [LARGE SCALE GENOMIC DNA]</scope>
    <source>
        <strain evidence="2 3">Nap-Phe MGV</strain>
    </source>
</reference>
<dbReference type="AlphaFoldDB" id="A0A2S8GSL2"/>
<protein>
    <submittedName>
        <fullName evidence="2">Uncharacterized protein</fullName>
    </submittedName>
</protein>
<dbReference type="EMBL" id="PUHZ01000005">
    <property type="protein sequence ID" value="PQO47413.1"/>
    <property type="molecule type" value="Genomic_DNA"/>
</dbReference>
<keyword evidence="1" id="KW-0472">Membrane</keyword>
<dbReference type="Proteomes" id="UP000237819">
    <property type="component" value="Unassembled WGS sequence"/>
</dbReference>
<sequence>MKDTQNISLIGIAWNHFLRSLDDHGFREAGKKIALAFLAGFLSAAALYPDELGRAFNKIVTWHNYAIPTVLWIFGLVFSAPRIFRLLSAFFTTEEQEVESIEGIPTSELLDHLFTFGTFKRDDIEDKFKIPRYRYTALAKKLKELDVLTSGENNATVLNPDCSREHVASILEGKTTAAELEKPLTIVRPLPSFTRRQIRDSLQETDAKQACNPCAAVCAA</sequence>
<proteinExistence type="predicted"/>